<accession>A0A481Z805</accession>
<gene>
    <name evidence="1" type="ORF">LCPAC302_01120</name>
</gene>
<proteinExistence type="predicted"/>
<evidence type="ECO:0000313" key="1">
    <source>
        <dbReference type="EMBL" id="QBK91492.1"/>
    </source>
</evidence>
<sequence length="155" mass="18362">MVMKKIEQHRLNNNWQHAQKIWTKEKSKRKLNGWKLKRSNDPLYIGLCSYNDKTIFLSSYFMRGYTCNYAKVKASLLHEVAHAISPGHGHDRVWKKRCERIGGDSCEAGTVTKPGMNWAISCRQCKWRQEYYYQPDVRNKVCGKCRYPVRLKYII</sequence>
<protein>
    <submittedName>
        <fullName evidence="1">SprT-like family protein</fullName>
    </submittedName>
</protein>
<organism evidence="1">
    <name type="scientific">Pithovirus LCPAC302</name>
    <dbReference type="NCBI Taxonomy" id="2506593"/>
    <lineage>
        <taxon>Viruses</taxon>
        <taxon>Pithoviruses</taxon>
    </lineage>
</organism>
<reference evidence="1" key="1">
    <citation type="journal article" date="2019" name="MBio">
        <title>Virus Genomes from Deep Sea Sediments Expand the Ocean Megavirome and Support Independent Origins of Viral Gigantism.</title>
        <authorList>
            <person name="Backstrom D."/>
            <person name="Yutin N."/>
            <person name="Jorgensen S.L."/>
            <person name="Dharamshi J."/>
            <person name="Homa F."/>
            <person name="Zaremba-Niedwiedzka K."/>
            <person name="Spang A."/>
            <person name="Wolf Y.I."/>
            <person name="Koonin E.V."/>
            <person name="Ettema T.J."/>
        </authorList>
    </citation>
    <scope>NUCLEOTIDE SEQUENCE</scope>
</reference>
<dbReference type="EMBL" id="MK500540">
    <property type="protein sequence ID" value="QBK91492.1"/>
    <property type="molecule type" value="Genomic_DNA"/>
</dbReference>
<name>A0A481Z805_9VIRU</name>